<dbReference type="Proteomes" id="UP000254235">
    <property type="component" value="Unassembled WGS sequence"/>
</dbReference>
<name>A0A379F2X2_9BACT</name>
<organism evidence="1 2">
    <name type="scientific">Prevotella pallens</name>
    <dbReference type="NCBI Taxonomy" id="60133"/>
    <lineage>
        <taxon>Bacteria</taxon>
        <taxon>Pseudomonadati</taxon>
        <taxon>Bacteroidota</taxon>
        <taxon>Bacteroidia</taxon>
        <taxon>Bacteroidales</taxon>
        <taxon>Prevotellaceae</taxon>
        <taxon>Prevotella</taxon>
    </lineage>
</organism>
<dbReference type="AlphaFoldDB" id="A0A379F2X2"/>
<proteinExistence type="predicted"/>
<dbReference type="EMBL" id="UGTP01000001">
    <property type="protein sequence ID" value="SUC12987.1"/>
    <property type="molecule type" value="Genomic_DNA"/>
</dbReference>
<sequence length="45" mass="5669">MYHYFIQWYILAKIYICKRLHDINQKTSKKVLQVRFIITTFEPYN</sequence>
<accession>A0A379F2X2</accession>
<reference evidence="1 2" key="1">
    <citation type="submission" date="2018-06" db="EMBL/GenBank/DDBJ databases">
        <authorList>
            <consortium name="Pathogen Informatics"/>
            <person name="Doyle S."/>
        </authorList>
    </citation>
    <scope>NUCLEOTIDE SEQUENCE [LARGE SCALE GENOMIC DNA]</scope>
    <source>
        <strain evidence="1 2">NCTC13043</strain>
    </source>
</reference>
<gene>
    <name evidence="1" type="ORF">NCTC13043_01610</name>
</gene>
<evidence type="ECO:0000313" key="1">
    <source>
        <dbReference type="EMBL" id="SUC12987.1"/>
    </source>
</evidence>
<protein>
    <submittedName>
        <fullName evidence="1">Uncharacterized protein</fullName>
    </submittedName>
</protein>
<evidence type="ECO:0000313" key="2">
    <source>
        <dbReference type="Proteomes" id="UP000254235"/>
    </source>
</evidence>